<keyword evidence="2" id="KW-0472">Membrane</keyword>
<dbReference type="Proteomes" id="UP001362999">
    <property type="component" value="Unassembled WGS sequence"/>
</dbReference>
<name>A0AAW0DM70_9AGAR</name>
<keyword evidence="2" id="KW-0812">Transmembrane</keyword>
<feature type="region of interest" description="Disordered" evidence="1">
    <location>
        <begin position="1"/>
        <end position="23"/>
    </location>
</feature>
<evidence type="ECO:0000256" key="1">
    <source>
        <dbReference type="SAM" id="MobiDB-lite"/>
    </source>
</evidence>
<protein>
    <submittedName>
        <fullName evidence="4">Uncharacterized protein</fullName>
    </submittedName>
</protein>
<gene>
    <name evidence="3" type="ORF">R3P38DRAFT_3171046</name>
    <name evidence="4" type="ORF">R3P38DRAFT_3171048</name>
</gene>
<feature type="compositionally biased region" description="Polar residues" evidence="1">
    <location>
        <begin position="1"/>
        <end position="10"/>
    </location>
</feature>
<sequence>MHRHPSSAQGPASHRLRRRCPPPSLTVPTALVAAAIAPQYTRPLSPSSFAFTTHQQPTVTRTMRICQNNRTAASAHEFVLRRGCAVTLITAVVLSCSAVYDNSF</sequence>
<reference evidence="4 5" key="1">
    <citation type="journal article" date="2024" name="J Genomics">
        <title>Draft genome sequencing and assembly of Favolaschia claudopus CIRM-BRFM 2984 isolated from oak limbs.</title>
        <authorList>
            <person name="Navarro D."/>
            <person name="Drula E."/>
            <person name="Chaduli D."/>
            <person name="Cazenave R."/>
            <person name="Ahrendt S."/>
            <person name="Wang J."/>
            <person name="Lipzen A."/>
            <person name="Daum C."/>
            <person name="Barry K."/>
            <person name="Grigoriev I.V."/>
            <person name="Favel A."/>
            <person name="Rosso M.N."/>
            <person name="Martin F."/>
        </authorList>
    </citation>
    <scope>NUCLEOTIDE SEQUENCE [LARGE SCALE GENOMIC DNA]</scope>
    <source>
        <strain evidence="4 5">CIRM-BRFM 2984</strain>
    </source>
</reference>
<dbReference type="EMBL" id="JAWWNJ010000006">
    <property type="protein sequence ID" value="KAK7053716.1"/>
    <property type="molecule type" value="Genomic_DNA"/>
</dbReference>
<accession>A0AAW0DM70</accession>
<keyword evidence="2" id="KW-1133">Transmembrane helix</keyword>
<dbReference type="AlphaFoldDB" id="A0AAW0DM70"/>
<evidence type="ECO:0000256" key="2">
    <source>
        <dbReference type="SAM" id="Phobius"/>
    </source>
</evidence>
<keyword evidence="5" id="KW-1185">Reference proteome</keyword>
<proteinExistence type="predicted"/>
<feature type="transmembrane region" description="Helical" evidence="2">
    <location>
        <begin position="79"/>
        <end position="100"/>
    </location>
</feature>
<comment type="caution">
    <text evidence="4">The sequence shown here is derived from an EMBL/GenBank/DDBJ whole genome shotgun (WGS) entry which is preliminary data.</text>
</comment>
<organism evidence="4 5">
    <name type="scientific">Favolaschia claudopus</name>
    <dbReference type="NCBI Taxonomy" id="2862362"/>
    <lineage>
        <taxon>Eukaryota</taxon>
        <taxon>Fungi</taxon>
        <taxon>Dikarya</taxon>
        <taxon>Basidiomycota</taxon>
        <taxon>Agaricomycotina</taxon>
        <taxon>Agaricomycetes</taxon>
        <taxon>Agaricomycetidae</taxon>
        <taxon>Agaricales</taxon>
        <taxon>Marasmiineae</taxon>
        <taxon>Mycenaceae</taxon>
        <taxon>Favolaschia</taxon>
    </lineage>
</organism>
<evidence type="ECO:0000313" key="3">
    <source>
        <dbReference type="EMBL" id="KAK7053716.1"/>
    </source>
</evidence>
<evidence type="ECO:0000313" key="4">
    <source>
        <dbReference type="EMBL" id="KAK7053718.1"/>
    </source>
</evidence>
<dbReference type="EMBL" id="JAWWNJ010000006">
    <property type="protein sequence ID" value="KAK7053718.1"/>
    <property type="molecule type" value="Genomic_DNA"/>
</dbReference>
<evidence type="ECO:0000313" key="5">
    <source>
        <dbReference type="Proteomes" id="UP001362999"/>
    </source>
</evidence>